<proteinExistence type="predicted"/>
<accession>A0A383DNW1</accession>
<protein>
    <recommendedName>
        <fullName evidence="2">Glycosyl transferase family 28 C-terminal domain-containing protein</fullName>
    </recommendedName>
</protein>
<evidence type="ECO:0008006" key="2">
    <source>
        <dbReference type="Google" id="ProtNLM"/>
    </source>
</evidence>
<organism evidence="1">
    <name type="scientific">marine metagenome</name>
    <dbReference type="NCBI Taxonomy" id="408172"/>
    <lineage>
        <taxon>unclassified sequences</taxon>
        <taxon>metagenomes</taxon>
        <taxon>ecological metagenomes</taxon>
    </lineage>
</organism>
<sequence length="115" mass="13323">GRLDDFKIHILNYFIRSLNKSKYLKSHIINLTIIGSGQYLFKISSTKNSNFHIEHFDDIGHNDLGSFLEKTDIFAGMGTSALEAARYGIPTILLDFYYKKIKFSYYSLLDKILIY</sequence>
<feature type="non-terminal residue" evidence="1">
    <location>
        <position position="1"/>
    </location>
</feature>
<dbReference type="AlphaFoldDB" id="A0A383DNW1"/>
<evidence type="ECO:0000313" key="1">
    <source>
        <dbReference type="EMBL" id="SVE46177.1"/>
    </source>
</evidence>
<reference evidence="1" key="1">
    <citation type="submission" date="2018-05" db="EMBL/GenBank/DDBJ databases">
        <authorList>
            <person name="Lanie J.A."/>
            <person name="Ng W.-L."/>
            <person name="Kazmierczak K.M."/>
            <person name="Andrzejewski T.M."/>
            <person name="Davidsen T.M."/>
            <person name="Wayne K.J."/>
            <person name="Tettelin H."/>
            <person name="Glass J.I."/>
            <person name="Rusch D."/>
            <person name="Podicherti R."/>
            <person name="Tsui H.-C.T."/>
            <person name="Winkler M.E."/>
        </authorList>
    </citation>
    <scope>NUCLEOTIDE SEQUENCE</scope>
</reference>
<gene>
    <name evidence="1" type="ORF">METZ01_LOCUS499031</name>
</gene>
<dbReference type="EMBL" id="UINC01218934">
    <property type="protein sequence ID" value="SVE46177.1"/>
    <property type="molecule type" value="Genomic_DNA"/>
</dbReference>
<name>A0A383DNW1_9ZZZZ</name>